<protein>
    <recommendedName>
        <fullName evidence="3">ubiquitinyl hydrolase 1</fullName>
        <ecNumber evidence="3">3.4.19.12</ecNumber>
    </recommendedName>
</protein>
<evidence type="ECO:0000256" key="7">
    <source>
        <dbReference type="ARBA" id="ARBA00022807"/>
    </source>
</evidence>
<dbReference type="PANTHER" id="PTHR24006:SF888">
    <property type="entry name" value="UBIQUITIN CARBOXYL-TERMINAL HYDROLASE 30"/>
    <property type="match status" value="1"/>
</dbReference>
<dbReference type="InterPro" id="IPR028889">
    <property type="entry name" value="USP"/>
</dbReference>
<feature type="domain" description="Plant heme peroxidase family profile" evidence="11">
    <location>
        <begin position="289"/>
        <end position="633"/>
    </location>
</feature>
<dbReference type="InParanoid" id="A0A0C2TT59"/>
<feature type="region of interest" description="Disordered" evidence="8">
    <location>
        <begin position="754"/>
        <end position="934"/>
    </location>
</feature>
<keyword evidence="9" id="KW-0472">Membrane</keyword>
<feature type="compositionally biased region" description="Polar residues" evidence="8">
    <location>
        <begin position="713"/>
        <end position="732"/>
    </location>
</feature>
<feature type="compositionally biased region" description="Low complexity" evidence="8">
    <location>
        <begin position="434"/>
        <end position="452"/>
    </location>
</feature>
<feature type="transmembrane region" description="Helical" evidence="9">
    <location>
        <begin position="20"/>
        <end position="39"/>
    </location>
</feature>
<evidence type="ECO:0000259" key="10">
    <source>
        <dbReference type="PROSITE" id="PS50235"/>
    </source>
</evidence>
<evidence type="ECO:0000259" key="11">
    <source>
        <dbReference type="PROSITE" id="PS50873"/>
    </source>
</evidence>
<feature type="region of interest" description="Disordered" evidence="8">
    <location>
        <begin position="615"/>
        <end position="641"/>
    </location>
</feature>
<dbReference type="PROSITE" id="PS00973">
    <property type="entry name" value="USP_2"/>
    <property type="match status" value="1"/>
</dbReference>
<evidence type="ECO:0000256" key="5">
    <source>
        <dbReference type="ARBA" id="ARBA00022786"/>
    </source>
</evidence>
<dbReference type="InterPro" id="IPR001394">
    <property type="entry name" value="Peptidase_C19_UCH"/>
</dbReference>
<dbReference type="GO" id="GO:0016579">
    <property type="term" value="P:protein deubiquitination"/>
    <property type="evidence" value="ECO:0007669"/>
    <property type="project" value="InterPro"/>
</dbReference>
<feature type="compositionally biased region" description="Low complexity" evidence="8">
    <location>
        <begin position="902"/>
        <end position="934"/>
    </location>
</feature>
<evidence type="ECO:0000256" key="9">
    <source>
        <dbReference type="SAM" id="Phobius"/>
    </source>
</evidence>
<dbReference type="Gene3D" id="3.90.70.10">
    <property type="entry name" value="Cysteine proteinases"/>
    <property type="match status" value="1"/>
</dbReference>
<evidence type="ECO:0000256" key="2">
    <source>
        <dbReference type="ARBA" id="ARBA00009085"/>
    </source>
</evidence>
<dbReference type="Pfam" id="PF00443">
    <property type="entry name" value="UCH"/>
    <property type="match status" value="1"/>
</dbReference>
<gene>
    <name evidence="12" type="ORF">M378DRAFT_7310</name>
</gene>
<keyword evidence="4" id="KW-0645">Protease</keyword>
<dbReference type="InterPro" id="IPR018200">
    <property type="entry name" value="USP_CS"/>
</dbReference>
<dbReference type="GO" id="GO:0006979">
    <property type="term" value="P:response to oxidative stress"/>
    <property type="evidence" value="ECO:0007669"/>
    <property type="project" value="InterPro"/>
</dbReference>
<proteinExistence type="inferred from homology"/>
<feature type="compositionally biased region" description="Basic residues" evidence="8">
    <location>
        <begin position="838"/>
        <end position="848"/>
    </location>
</feature>
<dbReference type="OrthoDB" id="2020758at2759"/>
<evidence type="ECO:0000313" key="12">
    <source>
        <dbReference type="EMBL" id="KIL70479.1"/>
    </source>
</evidence>
<dbReference type="EC" id="3.4.19.12" evidence="3"/>
<feature type="compositionally biased region" description="Basic and acidic residues" evidence="8">
    <location>
        <begin position="622"/>
        <end position="641"/>
    </location>
</feature>
<sequence length="934" mass="102408">MNAELRAWLVDLLSSPLFTQIAPFLVLFVFPALVFLAASRAHPKTLFYQTLMGLESLAVIAPWRWLSNASSKSPPANHHHHHHHKHLTKKHPRSRSEQRAAPPPDSERYYPGLALASLSYLQLHIDTIYEKAEILDVPTPVIDSLRQLLQRLNVPRSSYHAIRPVEIIDTLSNVQGRTNALFYSREHQDAQELFQLLSECVKNEITAVDKEGKRDRGLGGLSQNPESTKEIGKSVFDGLTANRRSCVTCEYTEAVMHFSLDNLQLSLPRYTGACRLEDCLEDYTRLEILRDCVCRKCSLVATHRRLKDELATLQDALKPENNPSASKQRRFKDIKRFEARVHSSLEQGRIEDELKHVRLERVVSPAAKQTMIARPPPVLALHINRSIHYGGQYATKNSTRLIFPEILDITPYTTSGNLSTKPTSSISSPPPPSTYNSLPRRSSTPTPSTHTSHLPTLYRLAAVVCHYGQHSFGHYICYRRKPRVSSLSKEKRWAPPKLVDPLLVHELVDKESHGSWANGNAHSHSPRSSTDRGHSSSAPDSDGDQSFDHPRFLWEGEDPPEAGRGWLRISDDAVRECGIEAVLAEGSGAFMLYYERVVMDRMGIYPSRVPSRMAANGEELQEGERHKSKETSSNEVDRETIHASTEPYAQEYTAYAEYASQGGAIGAFGTSGTESEETLKPRTKTVVMNGSVDTLVSEVGVGVASSSSSSSSLMDNRSAAATSEQQPLTTNMAGIGAGLGKPRIIRSVEAGRMASSGLARSGTSATATPRLASESPPPAASGQIDRKADSAPSSPTTAKSKSKKTHQSAGGVENHQDHHHHHRQTNGDEVYPSTSSPLHHHSNSHSKHQSWSSSPSSSKPSPLILQLQQHSQSLQSPSPLSPLGSPPKPRPNTLKRKPRYPGSPNKPAAASSSTPPQGPQAAAPAPVVAGTFGP</sequence>
<dbReference type="HOGENOM" id="CLU_013485_0_0_1"/>
<name>A0A0C2TT59_AMAMK</name>
<dbReference type="GO" id="GO:0005829">
    <property type="term" value="C:cytosol"/>
    <property type="evidence" value="ECO:0007669"/>
    <property type="project" value="TreeGrafter"/>
</dbReference>
<evidence type="ECO:0000256" key="4">
    <source>
        <dbReference type="ARBA" id="ARBA00022670"/>
    </source>
</evidence>
<dbReference type="InterPro" id="IPR038765">
    <property type="entry name" value="Papain-like_cys_pep_sf"/>
</dbReference>
<dbReference type="EMBL" id="KN818224">
    <property type="protein sequence ID" value="KIL70479.1"/>
    <property type="molecule type" value="Genomic_DNA"/>
</dbReference>
<reference evidence="12 13" key="1">
    <citation type="submission" date="2014-04" db="EMBL/GenBank/DDBJ databases">
        <title>Evolutionary Origins and Diversification of the Mycorrhizal Mutualists.</title>
        <authorList>
            <consortium name="DOE Joint Genome Institute"/>
            <consortium name="Mycorrhizal Genomics Consortium"/>
            <person name="Kohler A."/>
            <person name="Kuo A."/>
            <person name="Nagy L.G."/>
            <person name="Floudas D."/>
            <person name="Copeland A."/>
            <person name="Barry K.W."/>
            <person name="Cichocki N."/>
            <person name="Veneault-Fourrey C."/>
            <person name="LaButti K."/>
            <person name="Lindquist E.A."/>
            <person name="Lipzen A."/>
            <person name="Lundell T."/>
            <person name="Morin E."/>
            <person name="Murat C."/>
            <person name="Riley R."/>
            <person name="Ohm R."/>
            <person name="Sun H."/>
            <person name="Tunlid A."/>
            <person name="Henrissat B."/>
            <person name="Grigoriev I.V."/>
            <person name="Hibbett D.S."/>
            <person name="Martin F."/>
        </authorList>
    </citation>
    <scope>NUCLEOTIDE SEQUENCE [LARGE SCALE GENOMIC DNA]</scope>
    <source>
        <strain evidence="12 13">Koide BX008</strain>
    </source>
</reference>
<dbReference type="InterPro" id="IPR050164">
    <property type="entry name" value="Peptidase_C19"/>
</dbReference>
<dbReference type="GO" id="GO:0004843">
    <property type="term" value="F:cysteine-type deubiquitinase activity"/>
    <property type="evidence" value="ECO:0007669"/>
    <property type="project" value="UniProtKB-EC"/>
</dbReference>
<comment type="similarity">
    <text evidence="2">Belongs to the peptidase C19 family.</text>
</comment>
<evidence type="ECO:0000256" key="1">
    <source>
        <dbReference type="ARBA" id="ARBA00000707"/>
    </source>
</evidence>
<keyword evidence="9" id="KW-0812">Transmembrane</keyword>
<organism evidence="12 13">
    <name type="scientific">Amanita muscaria (strain Koide BX008)</name>
    <dbReference type="NCBI Taxonomy" id="946122"/>
    <lineage>
        <taxon>Eukaryota</taxon>
        <taxon>Fungi</taxon>
        <taxon>Dikarya</taxon>
        <taxon>Basidiomycota</taxon>
        <taxon>Agaricomycotina</taxon>
        <taxon>Agaricomycetes</taxon>
        <taxon>Agaricomycetidae</taxon>
        <taxon>Agaricales</taxon>
        <taxon>Pluteineae</taxon>
        <taxon>Amanitaceae</taxon>
        <taxon>Amanita</taxon>
    </lineage>
</organism>
<keyword evidence="6" id="KW-0378">Hydrolase</keyword>
<evidence type="ECO:0000313" key="13">
    <source>
        <dbReference type="Proteomes" id="UP000054549"/>
    </source>
</evidence>
<dbReference type="GO" id="GO:0004601">
    <property type="term" value="F:peroxidase activity"/>
    <property type="evidence" value="ECO:0007669"/>
    <property type="project" value="InterPro"/>
</dbReference>
<dbReference type="GO" id="GO:0006508">
    <property type="term" value="P:proteolysis"/>
    <property type="evidence" value="ECO:0007669"/>
    <property type="project" value="UniProtKB-KW"/>
</dbReference>
<comment type="catalytic activity">
    <reaction evidence="1">
        <text>Thiol-dependent hydrolysis of ester, thioester, amide, peptide and isopeptide bonds formed by the C-terminal Gly of ubiquitin (a 76-residue protein attached to proteins as an intracellular targeting signal).</text>
        <dbReference type="EC" id="3.4.19.12"/>
    </reaction>
</comment>
<dbReference type="PROSITE" id="PS50235">
    <property type="entry name" value="USP_3"/>
    <property type="match status" value="1"/>
</dbReference>
<keyword evidence="9" id="KW-1133">Transmembrane helix</keyword>
<keyword evidence="13" id="KW-1185">Reference proteome</keyword>
<feature type="compositionally biased region" description="Polar residues" evidence="8">
    <location>
        <begin position="515"/>
        <end position="528"/>
    </location>
</feature>
<dbReference type="SUPFAM" id="SSF54001">
    <property type="entry name" value="Cysteine proteinases"/>
    <property type="match status" value="1"/>
</dbReference>
<evidence type="ECO:0000256" key="8">
    <source>
        <dbReference type="SAM" id="MobiDB-lite"/>
    </source>
</evidence>
<dbReference type="CDD" id="cd02662">
    <property type="entry name" value="Peptidase_C19F"/>
    <property type="match status" value="1"/>
</dbReference>
<feature type="compositionally biased region" description="Basic residues" evidence="8">
    <location>
        <begin position="77"/>
        <end position="93"/>
    </location>
</feature>
<dbReference type="Proteomes" id="UP000054549">
    <property type="component" value="Unassembled WGS sequence"/>
</dbReference>
<feature type="region of interest" description="Disordered" evidence="8">
    <location>
        <begin position="513"/>
        <end position="565"/>
    </location>
</feature>
<dbReference type="InterPro" id="IPR002016">
    <property type="entry name" value="Haem_peroxidase"/>
</dbReference>
<feature type="region of interest" description="Disordered" evidence="8">
    <location>
        <begin position="704"/>
        <end position="738"/>
    </location>
</feature>
<feature type="region of interest" description="Disordered" evidence="8">
    <location>
        <begin position="417"/>
        <end position="452"/>
    </location>
</feature>
<dbReference type="PROSITE" id="PS50873">
    <property type="entry name" value="PEROXIDASE_4"/>
    <property type="match status" value="1"/>
</dbReference>
<dbReference type="STRING" id="946122.A0A0C2TT59"/>
<dbReference type="PANTHER" id="PTHR24006">
    <property type="entry name" value="UBIQUITIN CARBOXYL-TERMINAL HYDROLASE"/>
    <property type="match status" value="1"/>
</dbReference>
<dbReference type="AlphaFoldDB" id="A0A0C2TT59"/>
<keyword evidence="7" id="KW-0788">Thiol protease</keyword>
<feature type="region of interest" description="Disordered" evidence="8">
    <location>
        <begin position="71"/>
        <end position="108"/>
    </location>
</feature>
<keyword evidence="5" id="KW-0833">Ubl conjugation pathway</keyword>
<evidence type="ECO:0000256" key="3">
    <source>
        <dbReference type="ARBA" id="ARBA00012759"/>
    </source>
</evidence>
<feature type="compositionally biased region" description="Low complexity" evidence="8">
    <location>
        <begin position="849"/>
        <end position="883"/>
    </location>
</feature>
<feature type="compositionally biased region" description="Low complexity" evidence="8">
    <location>
        <begin position="790"/>
        <end position="799"/>
    </location>
</feature>
<evidence type="ECO:0000256" key="6">
    <source>
        <dbReference type="ARBA" id="ARBA00022801"/>
    </source>
</evidence>
<feature type="domain" description="USP" evidence="10">
    <location>
        <begin position="108"/>
        <end position="597"/>
    </location>
</feature>
<dbReference type="GO" id="GO:0020037">
    <property type="term" value="F:heme binding"/>
    <property type="evidence" value="ECO:0007669"/>
    <property type="project" value="InterPro"/>
</dbReference>
<dbReference type="GO" id="GO:0005634">
    <property type="term" value="C:nucleus"/>
    <property type="evidence" value="ECO:0007669"/>
    <property type="project" value="TreeGrafter"/>
</dbReference>
<accession>A0A0C2TT59</accession>